<proteinExistence type="inferred from homology"/>
<protein>
    <recommendedName>
        <fullName evidence="4">Transcriptional regulator MntR</fullName>
    </recommendedName>
    <alternativeName>
        <fullName evidence="14">Manganese transport regulator</fullName>
    </alternativeName>
</protein>
<evidence type="ECO:0000256" key="10">
    <source>
        <dbReference type="ARBA" id="ARBA00023159"/>
    </source>
</evidence>
<evidence type="ECO:0000313" key="17">
    <source>
        <dbReference type="Proteomes" id="UP000307244"/>
    </source>
</evidence>
<dbReference type="Gene3D" id="1.10.10.10">
    <property type="entry name" value="Winged helix-like DNA-binding domain superfamily/Winged helix DNA-binding domain"/>
    <property type="match status" value="1"/>
</dbReference>
<evidence type="ECO:0000256" key="9">
    <source>
        <dbReference type="ARBA" id="ARBA00023125"/>
    </source>
</evidence>
<evidence type="ECO:0000256" key="8">
    <source>
        <dbReference type="ARBA" id="ARBA00023015"/>
    </source>
</evidence>
<dbReference type="InterPro" id="IPR050536">
    <property type="entry name" value="DtxR_MntR_Metal-Reg"/>
</dbReference>
<evidence type="ECO:0000256" key="5">
    <source>
        <dbReference type="ARBA" id="ARBA00022490"/>
    </source>
</evidence>
<dbReference type="GO" id="GO:0046983">
    <property type="term" value="F:protein dimerization activity"/>
    <property type="evidence" value="ECO:0007669"/>
    <property type="project" value="InterPro"/>
</dbReference>
<dbReference type="PANTHER" id="PTHR33238">
    <property type="entry name" value="IRON (METAL) DEPENDENT REPRESSOR, DTXR FAMILY"/>
    <property type="match status" value="1"/>
</dbReference>
<comment type="similarity">
    <text evidence="2">Belongs to the DtxR/MntR family.</text>
</comment>
<comment type="subunit">
    <text evidence="3">Homodimer.</text>
</comment>
<name>A0A4U1CNG1_9SPHI</name>
<dbReference type="PROSITE" id="PS50944">
    <property type="entry name" value="HTH_DTXR"/>
    <property type="match status" value="1"/>
</dbReference>
<evidence type="ECO:0000256" key="13">
    <source>
        <dbReference type="ARBA" id="ARBA00025185"/>
    </source>
</evidence>
<dbReference type="SMART" id="SM00899">
    <property type="entry name" value="FeoA"/>
    <property type="match status" value="1"/>
</dbReference>
<evidence type="ECO:0000256" key="6">
    <source>
        <dbReference type="ARBA" id="ARBA00022491"/>
    </source>
</evidence>
<dbReference type="SUPFAM" id="SSF47979">
    <property type="entry name" value="Iron-dependent repressor protein, dimerization domain"/>
    <property type="match status" value="1"/>
</dbReference>
<comment type="subcellular location">
    <subcellularLocation>
        <location evidence="1">Cytoplasm</location>
    </subcellularLocation>
</comment>
<keyword evidence="11" id="KW-0804">Transcription</keyword>
<evidence type="ECO:0000313" key="16">
    <source>
        <dbReference type="EMBL" id="TKC09034.1"/>
    </source>
</evidence>
<keyword evidence="7" id="KW-0408">Iron</keyword>
<gene>
    <name evidence="16" type="ORF">FA047_02770</name>
</gene>
<keyword evidence="10" id="KW-0010">Activator</keyword>
<reference evidence="16 17" key="1">
    <citation type="submission" date="2019-04" db="EMBL/GenBank/DDBJ databases">
        <title>Pedobacter sp. RP-3-15 sp. nov., isolated from Arctic soil.</title>
        <authorList>
            <person name="Dahal R.H."/>
            <person name="Kim D.-U."/>
        </authorList>
    </citation>
    <scope>NUCLEOTIDE SEQUENCE [LARGE SCALE GENOMIC DNA]</scope>
    <source>
        <strain evidence="16 17">RP-3-15</strain>
    </source>
</reference>
<dbReference type="GO" id="GO:0003677">
    <property type="term" value="F:DNA binding"/>
    <property type="evidence" value="ECO:0007669"/>
    <property type="project" value="UniProtKB-KW"/>
</dbReference>
<dbReference type="Gene3D" id="2.30.30.90">
    <property type="match status" value="1"/>
</dbReference>
<dbReference type="InterPro" id="IPR036390">
    <property type="entry name" value="WH_DNA-bd_sf"/>
</dbReference>
<dbReference type="InterPro" id="IPR008988">
    <property type="entry name" value="Transcriptional_repressor_C"/>
</dbReference>
<keyword evidence="9" id="KW-0238">DNA-binding</keyword>
<dbReference type="InterPro" id="IPR036388">
    <property type="entry name" value="WH-like_DNA-bd_sf"/>
</dbReference>
<dbReference type="PANTHER" id="PTHR33238:SF11">
    <property type="entry name" value="TRANSCRIPTIONAL REGULATOR MNTR"/>
    <property type="match status" value="1"/>
</dbReference>
<keyword evidence="12" id="KW-0464">Manganese</keyword>
<dbReference type="Pfam" id="PF01325">
    <property type="entry name" value="Fe_dep_repress"/>
    <property type="match status" value="1"/>
</dbReference>
<dbReference type="InterPro" id="IPR022687">
    <property type="entry name" value="HTH_DTXR"/>
</dbReference>
<comment type="function">
    <text evidence="13">In the presence of manganese, represses expression of mntH and mntS. Up-regulates expression of mntP.</text>
</comment>
<dbReference type="GO" id="GO:0046914">
    <property type="term" value="F:transition metal ion binding"/>
    <property type="evidence" value="ECO:0007669"/>
    <property type="project" value="InterPro"/>
</dbReference>
<dbReference type="SUPFAM" id="SSF50037">
    <property type="entry name" value="C-terminal domain of transcriptional repressors"/>
    <property type="match status" value="1"/>
</dbReference>
<organism evidence="16 17">
    <name type="scientific">Pedobacter frigoris</name>
    <dbReference type="NCBI Taxonomy" id="2571272"/>
    <lineage>
        <taxon>Bacteria</taxon>
        <taxon>Pseudomonadati</taxon>
        <taxon>Bacteroidota</taxon>
        <taxon>Sphingobacteriia</taxon>
        <taxon>Sphingobacteriales</taxon>
        <taxon>Sphingobacteriaceae</taxon>
        <taxon>Pedobacter</taxon>
    </lineage>
</organism>
<dbReference type="AlphaFoldDB" id="A0A4U1CNG1"/>
<dbReference type="Gene3D" id="1.10.60.10">
    <property type="entry name" value="Iron dependent repressor, metal binding and dimerisation domain"/>
    <property type="match status" value="1"/>
</dbReference>
<evidence type="ECO:0000256" key="12">
    <source>
        <dbReference type="ARBA" id="ARBA00023211"/>
    </source>
</evidence>
<dbReference type="InterPro" id="IPR001367">
    <property type="entry name" value="Fe_dep_repressor"/>
</dbReference>
<feature type="domain" description="HTH dtxR-type" evidence="15">
    <location>
        <begin position="1"/>
        <end position="64"/>
    </location>
</feature>
<accession>A0A4U1CNG1</accession>
<dbReference type="InterPro" id="IPR038157">
    <property type="entry name" value="FeoA_core_dom"/>
</dbReference>
<dbReference type="InterPro" id="IPR036421">
    <property type="entry name" value="Fe_dep_repressor_sf"/>
</dbReference>
<keyword evidence="17" id="KW-1185">Reference proteome</keyword>
<keyword evidence="8" id="KW-0805">Transcription regulation</keyword>
<dbReference type="RefSeq" id="WP_136834451.1">
    <property type="nucleotide sequence ID" value="NZ_SWBQ01000001.1"/>
</dbReference>
<evidence type="ECO:0000259" key="15">
    <source>
        <dbReference type="PROSITE" id="PS50944"/>
    </source>
</evidence>
<evidence type="ECO:0000256" key="7">
    <source>
        <dbReference type="ARBA" id="ARBA00023004"/>
    </source>
</evidence>
<evidence type="ECO:0000256" key="14">
    <source>
        <dbReference type="ARBA" id="ARBA00032593"/>
    </source>
</evidence>
<dbReference type="Pfam" id="PF02742">
    <property type="entry name" value="Fe_dep_repr_C"/>
    <property type="match status" value="1"/>
</dbReference>
<keyword evidence="5" id="KW-0963">Cytoplasm</keyword>
<dbReference type="GO" id="GO:0003700">
    <property type="term" value="F:DNA-binding transcription factor activity"/>
    <property type="evidence" value="ECO:0007669"/>
    <property type="project" value="InterPro"/>
</dbReference>
<evidence type="ECO:0000256" key="1">
    <source>
        <dbReference type="ARBA" id="ARBA00004496"/>
    </source>
</evidence>
<evidence type="ECO:0000256" key="3">
    <source>
        <dbReference type="ARBA" id="ARBA00011738"/>
    </source>
</evidence>
<comment type="caution">
    <text evidence="16">The sequence shown here is derived from an EMBL/GenBank/DDBJ whole genome shotgun (WGS) entry which is preliminary data.</text>
</comment>
<dbReference type="InterPro" id="IPR007167">
    <property type="entry name" value="Fe-transptr_FeoA-like"/>
</dbReference>
<evidence type="ECO:0000256" key="4">
    <source>
        <dbReference type="ARBA" id="ARBA00022386"/>
    </source>
</evidence>
<evidence type="ECO:0000256" key="2">
    <source>
        <dbReference type="ARBA" id="ARBA00007871"/>
    </source>
</evidence>
<dbReference type="Proteomes" id="UP000307244">
    <property type="component" value="Unassembled WGS sequence"/>
</dbReference>
<dbReference type="EMBL" id="SWBQ01000001">
    <property type="protein sequence ID" value="TKC09034.1"/>
    <property type="molecule type" value="Genomic_DNA"/>
</dbReference>
<dbReference type="SUPFAM" id="SSF46785">
    <property type="entry name" value="Winged helix' DNA-binding domain"/>
    <property type="match status" value="1"/>
</dbReference>
<dbReference type="InterPro" id="IPR022689">
    <property type="entry name" value="Iron_dep_repressor"/>
</dbReference>
<keyword evidence="6" id="KW-0678">Repressor</keyword>
<sequence length="224" mass="25561">MQSFTEENYLKIIYHLSLNNEGNVQTNAIAERMQTKAASVTDMIKKLADKQLIDYKKYQGVKLTESGRSLAINIVRKHRLWEVFLVEKLHFKWDEVHDIAEELEHINSPELIERLDEFLSFPKNDPHGDPIPDKNGKFDTATFIKLSKLKKEETGIIMGVSDHSSSFLKHLEKLGLTLGKPLKIIDVIDFDGSVELLLETKKLNVSREVAKHVLIKTSIDNPAS</sequence>
<dbReference type="OrthoDB" id="9791355at2"/>
<evidence type="ECO:0000256" key="11">
    <source>
        <dbReference type="ARBA" id="ARBA00023163"/>
    </source>
</evidence>
<dbReference type="SMART" id="SM00529">
    <property type="entry name" value="HTH_DTXR"/>
    <property type="match status" value="1"/>
</dbReference>
<dbReference type="Pfam" id="PF04023">
    <property type="entry name" value="FeoA"/>
    <property type="match status" value="1"/>
</dbReference>
<dbReference type="GO" id="GO:0005737">
    <property type="term" value="C:cytoplasm"/>
    <property type="evidence" value="ECO:0007669"/>
    <property type="project" value="UniProtKB-SubCell"/>
</dbReference>